<accession>A0ABX7QV93</accession>
<gene>
    <name evidence="2" type="ORF">JYB87_04700</name>
</gene>
<organism evidence="2 3">
    <name type="scientific">Shewanella avicenniae</name>
    <dbReference type="NCBI Taxonomy" id="2814294"/>
    <lineage>
        <taxon>Bacteria</taxon>
        <taxon>Pseudomonadati</taxon>
        <taxon>Pseudomonadota</taxon>
        <taxon>Gammaproteobacteria</taxon>
        <taxon>Alteromonadales</taxon>
        <taxon>Shewanellaceae</taxon>
        <taxon>Shewanella</taxon>
    </lineage>
</organism>
<keyword evidence="1" id="KW-0472">Membrane</keyword>
<evidence type="ECO:0000256" key="1">
    <source>
        <dbReference type="SAM" id="Phobius"/>
    </source>
</evidence>
<keyword evidence="1" id="KW-1133">Transmembrane helix</keyword>
<reference evidence="2 3" key="1">
    <citation type="submission" date="2021-03" db="EMBL/GenBank/DDBJ databases">
        <title>Novel species identification of genus Shewanella.</title>
        <authorList>
            <person name="Liu G."/>
            <person name="Zhang Q."/>
        </authorList>
    </citation>
    <scope>NUCLEOTIDE SEQUENCE [LARGE SCALE GENOMIC DNA]</scope>
    <source>
        <strain evidence="2 3">FJAT-51800</strain>
    </source>
</reference>
<dbReference type="EMBL" id="CP071503">
    <property type="protein sequence ID" value="QSX34553.1"/>
    <property type="molecule type" value="Genomic_DNA"/>
</dbReference>
<dbReference type="Proteomes" id="UP000662770">
    <property type="component" value="Chromosome"/>
</dbReference>
<sequence length="105" mass="12387">MNYVESYILLSGMLIAGLLYLRNLRRQQLVDYIRQSYAPSFQLLADEFDDSDTLFQDILRAIKLGQLAVDDDLQLQRFYYQLQWLNWLPVLTLILGFLLAAWIQP</sequence>
<keyword evidence="3" id="KW-1185">Reference proteome</keyword>
<protein>
    <submittedName>
        <fullName evidence="2">Uncharacterized protein</fullName>
    </submittedName>
</protein>
<proteinExistence type="predicted"/>
<name>A0ABX7QV93_9GAMM</name>
<keyword evidence="1" id="KW-0812">Transmembrane</keyword>
<feature type="transmembrane region" description="Helical" evidence="1">
    <location>
        <begin position="84"/>
        <end position="103"/>
    </location>
</feature>
<evidence type="ECO:0000313" key="3">
    <source>
        <dbReference type="Proteomes" id="UP000662770"/>
    </source>
</evidence>
<evidence type="ECO:0000313" key="2">
    <source>
        <dbReference type="EMBL" id="QSX34553.1"/>
    </source>
</evidence>
<dbReference type="RefSeq" id="WP_207355753.1">
    <property type="nucleotide sequence ID" value="NZ_CP071503.1"/>
</dbReference>
<feature type="transmembrane region" description="Helical" evidence="1">
    <location>
        <begin position="6"/>
        <end position="24"/>
    </location>
</feature>